<reference evidence="18 19" key="1">
    <citation type="journal article" date="2015" name="Genome Announc.">
        <title>Expanding the biotechnology potential of lactobacilli through comparative genomics of 213 strains and associated genera.</title>
        <authorList>
            <person name="Sun Z."/>
            <person name="Harris H.M."/>
            <person name="McCann A."/>
            <person name="Guo C."/>
            <person name="Argimon S."/>
            <person name="Zhang W."/>
            <person name="Yang X."/>
            <person name="Jeffery I.B."/>
            <person name="Cooney J.C."/>
            <person name="Kagawa T.F."/>
            <person name="Liu W."/>
            <person name="Song Y."/>
            <person name="Salvetti E."/>
            <person name="Wrobel A."/>
            <person name="Rasinkangas P."/>
            <person name="Parkhill J."/>
            <person name="Rea M.C."/>
            <person name="O'Sullivan O."/>
            <person name="Ritari J."/>
            <person name="Douillard F.P."/>
            <person name="Paul Ross R."/>
            <person name="Yang R."/>
            <person name="Briner A.E."/>
            <person name="Felis G.E."/>
            <person name="de Vos W.M."/>
            <person name="Barrangou R."/>
            <person name="Klaenhammer T.R."/>
            <person name="Caufield P.W."/>
            <person name="Cui Y."/>
            <person name="Zhang H."/>
            <person name="O'Toole P.W."/>
        </authorList>
    </citation>
    <scope>NUCLEOTIDE SEQUENCE [LARGE SCALE GENOMIC DNA]</scope>
    <source>
        <strain evidence="18 19">DSM 20405</strain>
    </source>
</reference>
<evidence type="ECO:0000256" key="15">
    <source>
        <dbReference type="SAM" id="Phobius"/>
    </source>
</evidence>
<feature type="transmembrane region" description="Helical" evidence="15">
    <location>
        <begin position="53"/>
        <end position="71"/>
    </location>
</feature>
<comment type="catalytic activity">
    <reaction evidence="1">
        <text>ATP + protein L-histidine = ADP + protein N-phospho-L-histidine.</text>
        <dbReference type="EC" id="2.7.13.3"/>
    </reaction>
</comment>
<evidence type="ECO:0000256" key="9">
    <source>
        <dbReference type="ARBA" id="ARBA00022777"/>
    </source>
</evidence>
<dbReference type="Proteomes" id="UP000051841">
    <property type="component" value="Unassembled WGS sequence"/>
</dbReference>
<dbReference type="EMBL" id="JQBL01000018">
    <property type="protein sequence ID" value="KRN49872.1"/>
    <property type="molecule type" value="Genomic_DNA"/>
</dbReference>
<sequence length="376" mass="43252">MMQKIRHLFVTSFRWRILINISISYVVAVIIYGLLSILLLHMNILGNTRIRDVICFMVAMIFFIISFMKLININFHYINQINQKIQQVTMGDYDTYCEIEYDDELGMVAANINALANTLKHKEEESAILKENERLAYDAERNAEKQKNELITNVAHDLRTPLTTIIGYLDLLRQNKNLDSDKVQEYANIGYDKALRLKSMMDDLFEFTKIDNPNMIMNLNIINIAELLLQMEDEFYPSFEEHDIKPEFIIPASTMNVVGDGQLLARVFENLISNALKYGYNHSTLKVEALTDDDTITVKVINEGDTINKEDIPYLFDKFYRTDESRGTSQGGTGLGLAIAKNIVKMHKGQILVTSRDHITTFIVILARFHNEESEA</sequence>
<evidence type="ECO:0000256" key="1">
    <source>
        <dbReference type="ARBA" id="ARBA00000085"/>
    </source>
</evidence>
<feature type="domain" description="HAMP" evidence="17">
    <location>
        <begin position="78"/>
        <end position="124"/>
    </location>
</feature>
<keyword evidence="12" id="KW-0902">Two-component regulatory system</keyword>
<dbReference type="InterPro" id="IPR003661">
    <property type="entry name" value="HisK_dim/P_dom"/>
</dbReference>
<dbReference type="SMART" id="SM00388">
    <property type="entry name" value="HisKA"/>
    <property type="match status" value="1"/>
</dbReference>
<dbReference type="CDD" id="cd06225">
    <property type="entry name" value="HAMP"/>
    <property type="match status" value="1"/>
</dbReference>
<dbReference type="RefSeq" id="WP_029071624.1">
    <property type="nucleotide sequence ID" value="NZ_JNKN01000022.1"/>
</dbReference>
<evidence type="ECO:0000313" key="18">
    <source>
        <dbReference type="EMBL" id="KRN49872.1"/>
    </source>
</evidence>
<dbReference type="GO" id="GO:0005886">
    <property type="term" value="C:plasma membrane"/>
    <property type="evidence" value="ECO:0007669"/>
    <property type="project" value="UniProtKB-SubCell"/>
</dbReference>
<dbReference type="Gene3D" id="1.10.8.500">
    <property type="entry name" value="HAMP domain in histidine kinase"/>
    <property type="match status" value="1"/>
</dbReference>
<evidence type="ECO:0000256" key="2">
    <source>
        <dbReference type="ARBA" id="ARBA00004651"/>
    </source>
</evidence>
<dbReference type="Gene3D" id="3.30.565.10">
    <property type="entry name" value="Histidine kinase-like ATPase, C-terminal domain"/>
    <property type="match status" value="1"/>
</dbReference>
<dbReference type="EC" id="2.7.13.3" evidence="3"/>
<keyword evidence="6" id="KW-0808">Transferase</keyword>
<keyword evidence="4" id="KW-1003">Cell membrane</keyword>
<dbReference type="SUPFAM" id="SSF55874">
    <property type="entry name" value="ATPase domain of HSP90 chaperone/DNA topoisomerase II/histidine kinase"/>
    <property type="match status" value="1"/>
</dbReference>
<evidence type="ECO:0000256" key="7">
    <source>
        <dbReference type="ARBA" id="ARBA00022692"/>
    </source>
</evidence>
<dbReference type="Pfam" id="PF02518">
    <property type="entry name" value="HATPase_c"/>
    <property type="match status" value="1"/>
</dbReference>
<gene>
    <name evidence="18" type="ORF">IV49_GL000571</name>
</gene>
<dbReference type="InterPro" id="IPR050398">
    <property type="entry name" value="HssS/ArlS-like"/>
</dbReference>
<dbReference type="PROSITE" id="PS50109">
    <property type="entry name" value="HIS_KIN"/>
    <property type="match status" value="1"/>
</dbReference>
<keyword evidence="7 15" id="KW-0812">Transmembrane</keyword>
<dbReference type="CDD" id="cd00082">
    <property type="entry name" value="HisKA"/>
    <property type="match status" value="1"/>
</dbReference>
<dbReference type="CDD" id="cd00075">
    <property type="entry name" value="HATPase"/>
    <property type="match status" value="1"/>
</dbReference>
<evidence type="ECO:0000256" key="12">
    <source>
        <dbReference type="ARBA" id="ARBA00023012"/>
    </source>
</evidence>
<dbReference type="PRINTS" id="PR00344">
    <property type="entry name" value="BCTRLSENSOR"/>
</dbReference>
<evidence type="ECO:0000259" key="16">
    <source>
        <dbReference type="PROSITE" id="PS50109"/>
    </source>
</evidence>
<comment type="caution">
    <text evidence="18">The sequence shown here is derived from an EMBL/GenBank/DDBJ whole genome shotgun (WGS) entry which is preliminary data.</text>
</comment>
<evidence type="ECO:0000256" key="13">
    <source>
        <dbReference type="ARBA" id="ARBA00023136"/>
    </source>
</evidence>
<evidence type="ECO:0000256" key="6">
    <source>
        <dbReference type="ARBA" id="ARBA00022679"/>
    </source>
</evidence>
<dbReference type="InterPro" id="IPR036097">
    <property type="entry name" value="HisK_dim/P_sf"/>
</dbReference>
<comment type="subcellular location">
    <subcellularLocation>
        <location evidence="2">Cell membrane</location>
        <topology evidence="2">Multi-pass membrane protein</topology>
    </subcellularLocation>
</comment>
<accession>A0A0R2HAB4</accession>
<feature type="coiled-coil region" evidence="14">
    <location>
        <begin position="112"/>
        <end position="149"/>
    </location>
</feature>
<dbReference type="Pfam" id="PF00512">
    <property type="entry name" value="HisKA"/>
    <property type="match status" value="1"/>
</dbReference>
<keyword evidence="14" id="KW-0175">Coiled coil</keyword>
<protein>
    <recommendedName>
        <fullName evidence="3">histidine kinase</fullName>
        <ecNumber evidence="3">2.7.13.3</ecNumber>
    </recommendedName>
</protein>
<dbReference type="GO" id="GO:0000155">
    <property type="term" value="F:phosphorelay sensor kinase activity"/>
    <property type="evidence" value="ECO:0007669"/>
    <property type="project" value="InterPro"/>
</dbReference>
<dbReference type="Gene3D" id="1.10.287.130">
    <property type="match status" value="1"/>
</dbReference>
<dbReference type="FunFam" id="1.10.287.130:FF:000008">
    <property type="entry name" value="Two-component sensor histidine kinase"/>
    <property type="match status" value="1"/>
</dbReference>
<dbReference type="GO" id="GO:0005524">
    <property type="term" value="F:ATP binding"/>
    <property type="evidence" value="ECO:0007669"/>
    <property type="project" value="UniProtKB-KW"/>
</dbReference>
<dbReference type="InterPro" id="IPR036890">
    <property type="entry name" value="HATPase_C_sf"/>
</dbReference>
<evidence type="ECO:0000256" key="5">
    <source>
        <dbReference type="ARBA" id="ARBA00022553"/>
    </source>
</evidence>
<keyword evidence="9 18" id="KW-0418">Kinase</keyword>
<dbReference type="PROSITE" id="PS50885">
    <property type="entry name" value="HAMP"/>
    <property type="match status" value="1"/>
</dbReference>
<dbReference type="SUPFAM" id="SSF47384">
    <property type="entry name" value="Homodimeric domain of signal transducing histidine kinase"/>
    <property type="match status" value="1"/>
</dbReference>
<evidence type="ECO:0000259" key="17">
    <source>
        <dbReference type="PROSITE" id="PS50885"/>
    </source>
</evidence>
<dbReference type="PANTHER" id="PTHR45528">
    <property type="entry name" value="SENSOR HISTIDINE KINASE CPXA"/>
    <property type="match status" value="1"/>
</dbReference>
<feature type="transmembrane region" description="Helical" evidence="15">
    <location>
        <begin position="17"/>
        <end position="41"/>
    </location>
</feature>
<keyword evidence="19" id="KW-1185">Reference proteome</keyword>
<dbReference type="InterPro" id="IPR005467">
    <property type="entry name" value="His_kinase_dom"/>
</dbReference>
<dbReference type="SMART" id="SM00387">
    <property type="entry name" value="HATPase_c"/>
    <property type="match status" value="1"/>
</dbReference>
<evidence type="ECO:0000256" key="14">
    <source>
        <dbReference type="SAM" id="Coils"/>
    </source>
</evidence>
<dbReference type="InterPro" id="IPR003594">
    <property type="entry name" value="HATPase_dom"/>
</dbReference>
<evidence type="ECO:0000313" key="19">
    <source>
        <dbReference type="Proteomes" id="UP000051841"/>
    </source>
</evidence>
<keyword evidence="8" id="KW-0547">Nucleotide-binding</keyword>
<proteinExistence type="predicted"/>
<evidence type="ECO:0000256" key="3">
    <source>
        <dbReference type="ARBA" id="ARBA00012438"/>
    </source>
</evidence>
<keyword evidence="13 15" id="KW-0472">Membrane</keyword>
<name>A0A0R2HAB4_9FIRM</name>
<dbReference type="InterPro" id="IPR004358">
    <property type="entry name" value="Sig_transdc_His_kin-like_C"/>
</dbReference>
<keyword evidence="10" id="KW-0067">ATP-binding</keyword>
<keyword evidence="5" id="KW-0597">Phosphoprotein</keyword>
<dbReference type="PATRIC" id="fig|1410657.5.peg.597"/>
<keyword evidence="11 15" id="KW-1133">Transmembrane helix</keyword>
<dbReference type="PANTHER" id="PTHR45528:SF1">
    <property type="entry name" value="SENSOR HISTIDINE KINASE CPXA"/>
    <property type="match status" value="1"/>
</dbReference>
<evidence type="ECO:0000256" key="11">
    <source>
        <dbReference type="ARBA" id="ARBA00022989"/>
    </source>
</evidence>
<evidence type="ECO:0000256" key="4">
    <source>
        <dbReference type="ARBA" id="ARBA00022475"/>
    </source>
</evidence>
<dbReference type="InterPro" id="IPR003660">
    <property type="entry name" value="HAMP_dom"/>
</dbReference>
<dbReference type="AlphaFoldDB" id="A0A0R2HAB4"/>
<feature type="domain" description="Histidine kinase" evidence="16">
    <location>
        <begin position="153"/>
        <end position="370"/>
    </location>
</feature>
<evidence type="ECO:0000256" key="10">
    <source>
        <dbReference type="ARBA" id="ARBA00022840"/>
    </source>
</evidence>
<evidence type="ECO:0000256" key="8">
    <source>
        <dbReference type="ARBA" id="ARBA00022741"/>
    </source>
</evidence>
<organism evidence="18 19">
    <name type="scientific">Kandleria vitulina DSM 20405</name>
    <dbReference type="NCBI Taxonomy" id="1410657"/>
    <lineage>
        <taxon>Bacteria</taxon>
        <taxon>Bacillati</taxon>
        <taxon>Bacillota</taxon>
        <taxon>Erysipelotrichia</taxon>
        <taxon>Erysipelotrichales</taxon>
        <taxon>Coprobacillaceae</taxon>
        <taxon>Kandleria</taxon>
    </lineage>
</organism>
<dbReference type="FunFam" id="3.30.565.10:FF:000013">
    <property type="entry name" value="Two-component sensor histidine kinase"/>
    <property type="match status" value="1"/>
</dbReference>